<feature type="compositionally biased region" description="Acidic residues" evidence="1">
    <location>
        <begin position="82"/>
        <end position="93"/>
    </location>
</feature>
<dbReference type="Gene3D" id="3.30.710.10">
    <property type="entry name" value="Potassium Channel Kv1.1, Chain A"/>
    <property type="match status" value="1"/>
</dbReference>
<dbReference type="OMA" id="WEFAYSG"/>
<gene>
    <name evidence="3" type="ORF">NOR_03547</name>
</gene>
<keyword evidence="4" id="KW-1185">Reference proteome</keyword>
<dbReference type="Proteomes" id="UP000243498">
    <property type="component" value="Unassembled WGS sequence"/>
</dbReference>
<evidence type="ECO:0000256" key="1">
    <source>
        <dbReference type="SAM" id="MobiDB-lite"/>
    </source>
</evidence>
<sequence>MNEAVASSEPFRFLVGPRKREFTIHSAVVANQSRSLDRLVNGEFVEGNDKTVRWEDVDEETFLCFWQYAYTGDYDVPRESETPDVEMEGEEDGGDKTPEYTDISPNFYYGTNDRITNNNTIYAWRPSLEKSKRDKLWEAFAALSSSSGSKRSAIKDKKSRDHLNARGLLRDARVYVFADCYGITPLMNLSFDMLHQSLYALDLRTENLADIVALIHYCYETPTPVGLKQLVVLYAACNVEKLWADEQFRHLLETHGDFSTSLVGSLLSRLC</sequence>
<dbReference type="PROSITE" id="PS50097">
    <property type="entry name" value="BTB"/>
    <property type="match status" value="1"/>
</dbReference>
<accession>A0A162JNU7</accession>
<evidence type="ECO:0000313" key="4">
    <source>
        <dbReference type="Proteomes" id="UP000243498"/>
    </source>
</evidence>
<dbReference type="STRING" id="1081105.A0A162JNU7"/>
<dbReference type="PANTHER" id="PTHR47843">
    <property type="entry name" value="BTB DOMAIN-CONTAINING PROTEIN-RELATED"/>
    <property type="match status" value="1"/>
</dbReference>
<dbReference type="InterPro" id="IPR000210">
    <property type="entry name" value="BTB/POZ_dom"/>
</dbReference>
<comment type="caution">
    <text evidence="3">The sequence shown here is derived from an EMBL/GenBank/DDBJ whole genome shotgun (WGS) entry which is preliminary data.</text>
</comment>
<evidence type="ECO:0000259" key="2">
    <source>
        <dbReference type="PROSITE" id="PS50097"/>
    </source>
</evidence>
<name>A0A162JNU7_METRR</name>
<dbReference type="AlphaFoldDB" id="A0A162JNU7"/>
<feature type="region of interest" description="Disordered" evidence="1">
    <location>
        <begin position="77"/>
        <end position="101"/>
    </location>
</feature>
<dbReference type="OrthoDB" id="9997739at2759"/>
<dbReference type="Pfam" id="PF00651">
    <property type="entry name" value="BTB"/>
    <property type="match status" value="1"/>
</dbReference>
<dbReference type="InterPro" id="IPR011333">
    <property type="entry name" value="SKP1/BTB/POZ_sf"/>
</dbReference>
<organism evidence="3 4">
    <name type="scientific">Metarhizium rileyi (strain RCEF 4871)</name>
    <name type="common">Nomuraea rileyi</name>
    <dbReference type="NCBI Taxonomy" id="1649241"/>
    <lineage>
        <taxon>Eukaryota</taxon>
        <taxon>Fungi</taxon>
        <taxon>Dikarya</taxon>
        <taxon>Ascomycota</taxon>
        <taxon>Pezizomycotina</taxon>
        <taxon>Sordariomycetes</taxon>
        <taxon>Hypocreomycetidae</taxon>
        <taxon>Hypocreales</taxon>
        <taxon>Clavicipitaceae</taxon>
        <taxon>Metarhizium</taxon>
    </lineage>
</organism>
<proteinExistence type="predicted"/>
<evidence type="ECO:0000313" key="3">
    <source>
        <dbReference type="EMBL" id="OAA44793.1"/>
    </source>
</evidence>
<feature type="domain" description="BTB" evidence="2">
    <location>
        <begin position="9"/>
        <end position="78"/>
    </location>
</feature>
<dbReference type="EMBL" id="AZHC01000009">
    <property type="protein sequence ID" value="OAA44793.1"/>
    <property type="molecule type" value="Genomic_DNA"/>
</dbReference>
<protein>
    <submittedName>
        <fullName evidence="3">BTB/POZ fold protein</fullName>
    </submittedName>
</protein>
<dbReference type="SUPFAM" id="SSF54695">
    <property type="entry name" value="POZ domain"/>
    <property type="match status" value="1"/>
</dbReference>
<reference evidence="3 4" key="1">
    <citation type="journal article" date="2016" name="Genome Biol. Evol.">
        <title>Divergent and convergent evolution of fungal pathogenicity.</title>
        <authorList>
            <person name="Shang Y."/>
            <person name="Xiao G."/>
            <person name="Zheng P."/>
            <person name="Cen K."/>
            <person name="Zhan S."/>
            <person name="Wang C."/>
        </authorList>
    </citation>
    <scope>NUCLEOTIDE SEQUENCE [LARGE SCALE GENOMIC DNA]</scope>
    <source>
        <strain evidence="3 4">RCEF 4871</strain>
    </source>
</reference>